<evidence type="ECO:0000256" key="2">
    <source>
        <dbReference type="ARBA" id="ARBA00023002"/>
    </source>
</evidence>
<dbReference type="SUPFAM" id="SSF51735">
    <property type="entry name" value="NAD(P)-binding Rossmann-fold domains"/>
    <property type="match status" value="1"/>
</dbReference>
<organism evidence="4">
    <name type="scientific">freshwater metagenome</name>
    <dbReference type="NCBI Taxonomy" id="449393"/>
    <lineage>
        <taxon>unclassified sequences</taxon>
        <taxon>metagenomes</taxon>
        <taxon>ecological metagenomes</taxon>
    </lineage>
</organism>
<accession>A0A6J7CTS8</accession>
<evidence type="ECO:0000313" key="4">
    <source>
        <dbReference type="EMBL" id="CAB4861251.1"/>
    </source>
</evidence>
<name>A0A6J7CTS8_9ZZZZ</name>
<evidence type="ECO:0000256" key="1">
    <source>
        <dbReference type="ARBA" id="ARBA00006484"/>
    </source>
</evidence>
<dbReference type="AlphaFoldDB" id="A0A6J7CTS8"/>
<comment type="similarity">
    <text evidence="1">Belongs to the short-chain dehydrogenases/reductases (SDR) family.</text>
</comment>
<evidence type="ECO:0000259" key="3">
    <source>
        <dbReference type="SMART" id="SM00822"/>
    </source>
</evidence>
<gene>
    <name evidence="4" type="ORF">UFOPK3364_00258</name>
</gene>
<keyword evidence="2" id="KW-0560">Oxidoreductase</keyword>
<dbReference type="PRINTS" id="PR00080">
    <property type="entry name" value="SDRFAMILY"/>
</dbReference>
<dbReference type="FunFam" id="3.40.50.720:FF:000084">
    <property type="entry name" value="Short-chain dehydrogenase reductase"/>
    <property type="match status" value="1"/>
</dbReference>
<sequence>MNGTHGDEYMLTGRTAIVTGATGLIGRAICREFARAGSRIVVSDIDELTCSAFAQELYDEFGIDTAPLIMDVADPTSVEAAAGRITAEFGVCDAVVANAGILALKPVLDMDSATWDAVIRVNLTGAFTTARVFAAEMVRADRRGTMVFSSSLFGVRGGAGNAAYSASKFGLIGLSQSMAADLAPHGIRVNAVCPGQIESTMMTALFETRASENKTTPIDESDAFIRRIPLGKLGSVEDVARAYRYFSSDASGYITGQHLIVDGGWQVG</sequence>
<dbReference type="PANTHER" id="PTHR42760:SF133">
    <property type="entry name" value="3-OXOACYL-[ACYL-CARRIER-PROTEIN] REDUCTASE"/>
    <property type="match status" value="1"/>
</dbReference>
<dbReference type="PANTHER" id="PTHR42760">
    <property type="entry name" value="SHORT-CHAIN DEHYDROGENASES/REDUCTASES FAMILY MEMBER"/>
    <property type="match status" value="1"/>
</dbReference>
<dbReference type="InterPro" id="IPR036291">
    <property type="entry name" value="NAD(P)-bd_dom_sf"/>
</dbReference>
<dbReference type="PROSITE" id="PS00061">
    <property type="entry name" value="ADH_SHORT"/>
    <property type="match status" value="1"/>
</dbReference>
<reference evidence="4" key="1">
    <citation type="submission" date="2020-05" db="EMBL/GenBank/DDBJ databases">
        <authorList>
            <person name="Chiriac C."/>
            <person name="Salcher M."/>
            <person name="Ghai R."/>
            <person name="Kavagutti S V."/>
        </authorList>
    </citation>
    <scope>NUCLEOTIDE SEQUENCE</scope>
</reference>
<proteinExistence type="inferred from homology"/>
<dbReference type="InterPro" id="IPR020904">
    <property type="entry name" value="Sc_DH/Rdtase_CS"/>
</dbReference>
<dbReference type="InterPro" id="IPR002347">
    <property type="entry name" value="SDR_fam"/>
</dbReference>
<dbReference type="SMART" id="SM00822">
    <property type="entry name" value="PKS_KR"/>
    <property type="match status" value="1"/>
</dbReference>
<dbReference type="InterPro" id="IPR057326">
    <property type="entry name" value="KR_dom"/>
</dbReference>
<dbReference type="Gene3D" id="3.40.50.720">
    <property type="entry name" value="NAD(P)-binding Rossmann-like Domain"/>
    <property type="match status" value="1"/>
</dbReference>
<dbReference type="Pfam" id="PF13561">
    <property type="entry name" value="adh_short_C2"/>
    <property type="match status" value="1"/>
</dbReference>
<dbReference type="EMBL" id="CAFBLO010000014">
    <property type="protein sequence ID" value="CAB4861251.1"/>
    <property type="molecule type" value="Genomic_DNA"/>
</dbReference>
<feature type="domain" description="Ketoreductase" evidence="3">
    <location>
        <begin position="14"/>
        <end position="200"/>
    </location>
</feature>
<protein>
    <submittedName>
        <fullName evidence="4">Unannotated protein</fullName>
    </submittedName>
</protein>
<dbReference type="PRINTS" id="PR00081">
    <property type="entry name" value="GDHRDH"/>
</dbReference>
<dbReference type="GO" id="GO:0016616">
    <property type="term" value="F:oxidoreductase activity, acting on the CH-OH group of donors, NAD or NADP as acceptor"/>
    <property type="evidence" value="ECO:0007669"/>
    <property type="project" value="UniProtKB-ARBA"/>
</dbReference>